<dbReference type="AlphaFoldDB" id="A0A5J6LDM8"/>
<gene>
    <name evidence="1" type="ORF">F5I99_07445</name>
</gene>
<evidence type="ECO:0000313" key="1">
    <source>
        <dbReference type="EMBL" id="QEW06351.1"/>
    </source>
</evidence>
<evidence type="ECO:0000313" key="2">
    <source>
        <dbReference type="Proteomes" id="UP000325606"/>
    </source>
</evidence>
<protein>
    <submittedName>
        <fullName evidence="1">Uncharacterized protein</fullName>
    </submittedName>
</protein>
<dbReference type="RefSeq" id="WP_151054606.1">
    <property type="nucleotide sequence ID" value="NZ_CP044222.1"/>
</dbReference>
<proteinExistence type="predicted"/>
<dbReference type="EMBL" id="CP044222">
    <property type="protein sequence ID" value="QEW06351.1"/>
    <property type="molecule type" value="Genomic_DNA"/>
</dbReference>
<organism evidence="1 2">
    <name type="scientific">Nitrincola iocasae</name>
    <dbReference type="NCBI Taxonomy" id="2614693"/>
    <lineage>
        <taxon>Bacteria</taxon>
        <taxon>Pseudomonadati</taxon>
        <taxon>Pseudomonadota</taxon>
        <taxon>Gammaproteobacteria</taxon>
        <taxon>Oceanospirillales</taxon>
        <taxon>Oceanospirillaceae</taxon>
        <taxon>Nitrincola</taxon>
    </lineage>
</organism>
<accession>A0A5J6LDM8</accession>
<reference evidence="1 2" key="1">
    <citation type="submission" date="2019-09" db="EMBL/GenBank/DDBJ databases">
        <title>Nitrincola iocasae sp. nov., a bacterium isolated from the sediment collected at a cold seep field in South China Sea.</title>
        <authorList>
            <person name="Zhang H."/>
            <person name="Wang H."/>
            <person name="Li C."/>
        </authorList>
    </citation>
    <scope>NUCLEOTIDE SEQUENCE [LARGE SCALE GENOMIC DNA]</scope>
    <source>
        <strain evidence="1 2">KXZD1103</strain>
    </source>
</reference>
<dbReference type="Proteomes" id="UP000325606">
    <property type="component" value="Chromosome"/>
</dbReference>
<sequence length="154" mass="17247">MYYSKTTNGFYSRTIHGDKIPEDAVEITKEIHMFLIEGQSQGKIIKADENFYPILVDPPPPTPTKIQAGFESDIQQRLDDFARTRNYSGIMSACTYATSTVPKFATEGQHCVNLRDATWAAAYQLLDEVLAGTRPMPSSIADIESDLPVLEWPE</sequence>
<name>A0A5J6LDM8_9GAMM</name>
<keyword evidence="2" id="KW-1185">Reference proteome</keyword>
<dbReference type="KEGG" id="nik:F5I99_07445"/>